<dbReference type="CDD" id="cd11297">
    <property type="entry name" value="PIN_LabA-like_N_1"/>
    <property type="match status" value="1"/>
</dbReference>
<dbReference type="Pfam" id="PF12872">
    <property type="entry name" value="OST-HTH"/>
    <property type="match status" value="1"/>
</dbReference>
<evidence type="ECO:0000313" key="2">
    <source>
        <dbReference type="EMBL" id="NWH04457.1"/>
    </source>
</evidence>
<evidence type="ECO:0000313" key="3">
    <source>
        <dbReference type="Proteomes" id="UP000553343"/>
    </source>
</evidence>
<reference evidence="2 3" key="1">
    <citation type="submission" date="2020-06" db="EMBL/GenBank/DDBJ databases">
        <title>High-quality draft genome of sulfate reducer Desulfobacter latus type strain AcrS2 isolated from marine sediment.</title>
        <authorList>
            <person name="Hoppe M."/>
            <person name="Larsen C.K."/>
            <person name="Marshall I.P.G."/>
            <person name="Schramm A."/>
            <person name="Marietou A.G."/>
        </authorList>
    </citation>
    <scope>NUCLEOTIDE SEQUENCE [LARGE SCALE GENOMIC DNA]</scope>
    <source>
        <strain evidence="2 3">AcRS2</strain>
    </source>
</reference>
<name>A0A850T8B0_9BACT</name>
<dbReference type="InterPro" id="IPR041966">
    <property type="entry name" value="LOTUS-like"/>
</dbReference>
<dbReference type="RefSeq" id="WP_178365912.1">
    <property type="nucleotide sequence ID" value="NZ_JACADJ010000012.1"/>
</dbReference>
<dbReference type="InterPro" id="IPR025605">
    <property type="entry name" value="OST-HTH/LOTUS_dom"/>
</dbReference>
<dbReference type="CDD" id="cd10146">
    <property type="entry name" value="LabA_like_C"/>
    <property type="match status" value="1"/>
</dbReference>
<proteinExistence type="predicted"/>
<dbReference type="EMBL" id="JACADJ010000012">
    <property type="protein sequence ID" value="NWH04457.1"/>
    <property type="molecule type" value="Genomic_DNA"/>
</dbReference>
<dbReference type="AlphaFoldDB" id="A0A850T8B0"/>
<protein>
    <submittedName>
        <fullName evidence="2">NYN domain-containing protein</fullName>
    </submittedName>
</protein>
<evidence type="ECO:0000259" key="1">
    <source>
        <dbReference type="PROSITE" id="PS51644"/>
    </source>
</evidence>
<dbReference type="InterPro" id="IPR021139">
    <property type="entry name" value="NYN"/>
</dbReference>
<gene>
    <name evidence="2" type="ORF">HXW94_05535</name>
</gene>
<comment type="caution">
    <text evidence="2">The sequence shown here is derived from an EMBL/GenBank/DDBJ whole genome shotgun (WGS) entry which is preliminary data.</text>
</comment>
<feature type="domain" description="HTH OST-type" evidence="1">
    <location>
        <begin position="178"/>
        <end position="252"/>
    </location>
</feature>
<accession>A0A850T8B0</accession>
<dbReference type="Proteomes" id="UP000553343">
    <property type="component" value="Unassembled WGS sequence"/>
</dbReference>
<sequence>MEKELTFAVLIDGDNAQPSLLESILKEIRSGNSDANRPIGKLALKRIYGDWTTNNMNGWKDDLHRFGIRPVQQFRYDNNATDGALMMDAIEIIHLNPRINAFCIVSSDSDFYNLALRIRENGLYVLGIGNRQTKDVFQKACNDFVFTNNLSPVPLPVSPKPVSQNNDSNGQTMTHIDSVENFLIDTYESITASNSEWVKLAKLGEVIKNEDPGFDPRSFGHRNLISLIQSYSIFEIKSDDMTPPNHSIRLLTLKKEQNNKLKGSIKKFIHYYGFIEHETGDYYFHISNIEKSYRDIPLKRGLKVRFNVFKQPNLCEHSTDERNGKASEIEIIVDKYKC</sequence>
<dbReference type="Gene3D" id="3.40.50.1010">
    <property type="entry name" value="5'-nuclease"/>
    <property type="match status" value="1"/>
</dbReference>
<keyword evidence="3" id="KW-1185">Reference proteome</keyword>
<dbReference type="SUPFAM" id="SSF50249">
    <property type="entry name" value="Nucleic acid-binding proteins"/>
    <property type="match status" value="1"/>
</dbReference>
<dbReference type="Gene3D" id="3.30.420.610">
    <property type="entry name" value="LOTUS domain-like"/>
    <property type="match status" value="1"/>
</dbReference>
<dbReference type="PROSITE" id="PS51644">
    <property type="entry name" value="HTH_OST"/>
    <property type="match status" value="1"/>
</dbReference>
<dbReference type="PANTHER" id="PTHR35811:SF1">
    <property type="entry name" value="HTH OST-TYPE DOMAIN-CONTAINING PROTEIN"/>
    <property type="match status" value="1"/>
</dbReference>
<dbReference type="InterPro" id="IPR012340">
    <property type="entry name" value="NA-bd_OB-fold"/>
</dbReference>
<dbReference type="GO" id="GO:0004540">
    <property type="term" value="F:RNA nuclease activity"/>
    <property type="evidence" value="ECO:0007669"/>
    <property type="project" value="InterPro"/>
</dbReference>
<dbReference type="Gene3D" id="2.40.50.140">
    <property type="entry name" value="Nucleic acid-binding proteins"/>
    <property type="match status" value="1"/>
</dbReference>
<dbReference type="Pfam" id="PF01936">
    <property type="entry name" value="NYN"/>
    <property type="match status" value="1"/>
</dbReference>
<organism evidence="2 3">
    <name type="scientific">Desulfobacter latus</name>
    <dbReference type="NCBI Taxonomy" id="2292"/>
    <lineage>
        <taxon>Bacteria</taxon>
        <taxon>Pseudomonadati</taxon>
        <taxon>Thermodesulfobacteriota</taxon>
        <taxon>Desulfobacteria</taxon>
        <taxon>Desulfobacterales</taxon>
        <taxon>Desulfobacteraceae</taxon>
        <taxon>Desulfobacter</taxon>
    </lineage>
</organism>
<dbReference type="PANTHER" id="PTHR35811">
    <property type="entry name" value="SLR1870 PROTEIN"/>
    <property type="match status" value="1"/>
</dbReference>